<gene>
    <name evidence="2" type="ORF">A2936_03790</name>
</gene>
<feature type="region of interest" description="Disordered" evidence="1">
    <location>
        <begin position="20"/>
        <end position="48"/>
    </location>
</feature>
<accession>A0A1F7UXN3</accession>
<comment type="caution">
    <text evidence="2">The sequence shown here is derived from an EMBL/GenBank/DDBJ whole genome shotgun (WGS) entry which is preliminary data.</text>
</comment>
<dbReference type="Proteomes" id="UP000176846">
    <property type="component" value="Unassembled WGS sequence"/>
</dbReference>
<evidence type="ECO:0000313" key="2">
    <source>
        <dbReference type="EMBL" id="OGL82514.1"/>
    </source>
</evidence>
<name>A0A1F7UXN3_9BACT</name>
<dbReference type="AlphaFoldDB" id="A0A1F7UXN3"/>
<proteinExistence type="predicted"/>
<reference evidence="2 3" key="1">
    <citation type="journal article" date="2016" name="Nat. Commun.">
        <title>Thousands of microbial genomes shed light on interconnected biogeochemical processes in an aquifer system.</title>
        <authorList>
            <person name="Anantharaman K."/>
            <person name="Brown C.T."/>
            <person name="Hug L.A."/>
            <person name="Sharon I."/>
            <person name="Castelle C.J."/>
            <person name="Probst A.J."/>
            <person name="Thomas B.C."/>
            <person name="Singh A."/>
            <person name="Wilkins M.J."/>
            <person name="Karaoz U."/>
            <person name="Brodie E.L."/>
            <person name="Williams K.H."/>
            <person name="Hubbard S.S."/>
            <person name="Banfield J.F."/>
        </authorList>
    </citation>
    <scope>NUCLEOTIDE SEQUENCE [LARGE SCALE GENOMIC DNA]</scope>
</reference>
<sequence>MFILKRRWLKKSKFVKRRNTNSESLHELPMADSGFPPRQNDAEGKSFEPFDPERYPISVINALLDDLGWANDDEGEFLTRTERTRLEHLRDTPAVDATAQAVQREAADKLKHYERNTRRVNTLNKVLTTTVAIAETHAGAGIDADYYLQEALRFRELIINSTGQNSDKQVPMDRSIPLGVRHLLIALKRDLSTHYIHDMEDNVNL</sequence>
<evidence type="ECO:0000256" key="1">
    <source>
        <dbReference type="SAM" id="MobiDB-lite"/>
    </source>
</evidence>
<dbReference type="EMBL" id="MGEK01000019">
    <property type="protein sequence ID" value="OGL82514.1"/>
    <property type="molecule type" value="Genomic_DNA"/>
</dbReference>
<evidence type="ECO:0000313" key="3">
    <source>
        <dbReference type="Proteomes" id="UP000176846"/>
    </source>
</evidence>
<protein>
    <submittedName>
        <fullName evidence="2">Uncharacterized protein</fullName>
    </submittedName>
</protein>
<organism evidence="2 3">
    <name type="scientific">Candidatus Uhrbacteria bacterium RIFCSPLOWO2_01_FULL_47_25</name>
    <dbReference type="NCBI Taxonomy" id="1802402"/>
    <lineage>
        <taxon>Bacteria</taxon>
        <taxon>Candidatus Uhriibacteriota</taxon>
    </lineage>
</organism>